<evidence type="ECO:0000313" key="4">
    <source>
        <dbReference type="Proteomes" id="UP000247498"/>
    </source>
</evidence>
<evidence type="ECO:0000313" key="3">
    <source>
        <dbReference type="EMBL" id="GBF97983.1"/>
    </source>
</evidence>
<sequence>MVLDSTKLAQPQFLSSSALATIPAAGAADGGGGAAAAAGRGTARDALTWGGARPPTPEGLLRRGHQHYARQPPGAITRRPGAGLDAPRDGPFGCRSAVGLESAADCLRALPESDAARWRLERAEDVYVSKKREPLGAVPPRGYHLPPGLGTATAFGIDLHVREQELKNSTKQTIFPAAPPEDPAAARLYARTHGSVAPGEQRRREYNWAAAGIDPATHRFGLSGAEASRRRSAQQQASMKQILQPQLDEGIQQPPAVVPALFLDHHLTGDALGRHRLLGGGDRRCDAAAFGAPSAREAEPCVGDLIRSAYPPEQQAPDADLGKSLHEGHRAAPGGVLEAGGGGCQWGGGAAAGAAGAASCSRTEVRQLLAPPASAELGVGATELTAPRRRGEIAALAAEAGLALGEEEFDEVFAHAAAAEGGGGSCSLAAFLEARQELLRRRL</sequence>
<dbReference type="InterPro" id="IPR057428">
    <property type="entry name" value="EFHB_EF-hand_C"/>
</dbReference>
<keyword evidence="4" id="KW-1185">Reference proteome</keyword>
<accession>A0A2V0PJ30</accession>
<gene>
    <name evidence="3" type="ORF">Rsub_10657</name>
</gene>
<protein>
    <submittedName>
        <fullName evidence="3">Flagella associated protein</fullName>
    </submittedName>
</protein>
<proteinExistence type="predicted"/>
<name>A0A2V0PJ30_9CHLO</name>
<keyword evidence="3" id="KW-0969">Cilium</keyword>
<evidence type="ECO:0000259" key="2">
    <source>
        <dbReference type="Pfam" id="PF25325"/>
    </source>
</evidence>
<dbReference type="InParanoid" id="A0A2V0PJ30"/>
<evidence type="ECO:0000256" key="1">
    <source>
        <dbReference type="SAM" id="MobiDB-lite"/>
    </source>
</evidence>
<reference evidence="3 4" key="1">
    <citation type="journal article" date="2018" name="Sci. Rep.">
        <title>Raphidocelis subcapitata (=Pseudokirchneriella subcapitata) provides an insight into genome evolution and environmental adaptations in the Sphaeropleales.</title>
        <authorList>
            <person name="Suzuki S."/>
            <person name="Yamaguchi H."/>
            <person name="Nakajima N."/>
            <person name="Kawachi M."/>
        </authorList>
    </citation>
    <scope>NUCLEOTIDE SEQUENCE [LARGE SCALE GENOMIC DNA]</scope>
    <source>
        <strain evidence="3 4">NIES-35</strain>
    </source>
</reference>
<dbReference type="Proteomes" id="UP000247498">
    <property type="component" value="Unassembled WGS sequence"/>
</dbReference>
<keyword evidence="3" id="KW-0966">Cell projection</keyword>
<organism evidence="3 4">
    <name type="scientific">Raphidocelis subcapitata</name>
    <dbReference type="NCBI Taxonomy" id="307507"/>
    <lineage>
        <taxon>Eukaryota</taxon>
        <taxon>Viridiplantae</taxon>
        <taxon>Chlorophyta</taxon>
        <taxon>core chlorophytes</taxon>
        <taxon>Chlorophyceae</taxon>
        <taxon>CS clade</taxon>
        <taxon>Sphaeropleales</taxon>
        <taxon>Selenastraceae</taxon>
        <taxon>Raphidocelis</taxon>
    </lineage>
</organism>
<dbReference type="EMBL" id="BDRX01000113">
    <property type="protein sequence ID" value="GBF97983.1"/>
    <property type="molecule type" value="Genomic_DNA"/>
</dbReference>
<dbReference type="AlphaFoldDB" id="A0A2V0PJ30"/>
<feature type="region of interest" description="Disordered" evidence="1">
    <location>
        <begin position="312"/>
        <end position="334"/>
    </location>
</feature>
<dbReference type="STRING" id="307507.A0A2V0PJ30"/>
<dbReference type="Pfam" id="PF25325">
    <property type="entry name" value="EF-hand_EFHB_C"/>
    <property type="match status" value="1"/>
</dbReference>
<feature type="region of interest" description="Disordered" evidence="1">
    <location>
        <begin position="46"/>
        <end position="88"/>
    </location>
</feature>
<feature type="domain" description="EFHB C-terminal EF-hand" evidence="2">
    <location>
        <begin position="367"/>
        <end position="438"/>
    </location>
</feature>
<feature type="compositionally biased region" description="Basic and acidic residues" evidence="1">
    <location>
        <begin position="320"/>
        <end position="330"/>
    </location>
</feature>
<comment type="caution">
    <text evidence="3">The sequence shown here is derived from an EMBL/GenBank/DDBJ whole genome shotgun (WGS) entry which is preliminary data.</text>
</comment>
<dbReference type="OrthoDB" id="2096280at2759"/>
<keyword evidence="3" id="KW-0282">Flagellum</keyword>